<accession>A0A545TY51</accession>
<dbReference type="RefSeq" id="WP_142895778.1">
    <property type="nucleotide sequence ID" value="NZ_ML660053.1"/>
</dbReference>
<reference evidence="1 2" key="1">
    <citation type="submission" date="2019-06" db="EMBL/GenBank/DDBJ databases">
        <title>Whole genome sequence for Rhodospirillaceae sp. R148.</title>
        <authorList>
            <person name="Wang G."/>
        </authorList>
    </citation>
    <scope>NUCLEOTIDE SEQUENCE [LARGE SCALE GENOMIC DNA]</scope>
    <source>
        <strain evidence="1 2">R148</strain>
    </source>
</reference>
<name>A0A545TY51_9PROT</name>
<dbReference type="Proteomes" id="UP000315252">
    <property type="component" value="Unassembled WGS sequence"/>
</dbReference>
<evidence type="ECO:0000313" key="2">
    <source>
        <dbReference type="Proteomes" id="UP000315252"/>
    </source>
</evidence>
<comment type="caution">
    <text evidence="1">The sequence shown here is derived from an EMBL/GenBank/DDBJ whole genome shotgun (WGS) entry which is preliminary data.</text>
</comment>
<protein>
    <submittedName>
        <fullName evidence="1">Uncharacterized protein</fullName>
    </submittedName>
</protein>
<dbReference type="AlphaFoldDB" id="A0A545TY51"/>
<evidence type="ECO:0000313" key="1">
    <source>
        <dbReference type="EMBL" id="TQV82148.1"/>
    </source>
</evidence>
<proteinExistence type="predicted"/>
<dbReference type="OrthoDB" id="5147465at2"/>
<keyword evidence="2" id="KW-1185">Reference proteome</keyword>
<gene>
    <name evidence="1" type="ORF">FKG95_07965</name>
</gene>
<dbReference type="EMBL" id="VHSH01000002">
    <property type="protein sequence ID" value="TQV82148.1"/>
    <property type="molecule type" value="Genomic_DNA"/>
</dbReference>
<sequence length="171" mass="19379">MYQIDTHDKVVELRDLPQMDPAAPLPALVANEQYVDLIYLIVEQDPDWDGTTSTMVTTDTERGQVACIRFDRVWSHSWGAPGDETLVSHPLAARGLTYYSVFEVLNSSWVRLLERMNSVHPRHSPSFFDSARHFIFTFHDSTFECVADSYEARVARGSIASVAATLPSTWR</sequence>
<organism evidence="1 2">
    <name type="scientific">Denitrobaculum tricleocarpae</name>
    <dbReference type="NCBI Taxonomy" id="2591009"/>
    <lineage>
        <taxon>Bacteria</taxon>
        <taxon>Pseudomonadati</taxon>
        <taxon>Pseudomonadota</taxon>
        <taxon>Alphaproteobacteria</taxon>
        <taxon>Rhodospirillales</taxon>
        <taxon>Rhodospirillaceae</taxon>
        <taxon>Denitrobaculum</taxon>
    </lineage>
</organism>